<feature type="domain" description="DUF3048" evidence="3">
    <location>
        <begin position="234"/>
        <end position="348"/>
    </location>
</feature>
<feature type="chain" id="PRO_5046313018" evidence="1">
    <location>
        <begin position="26"/>
        <end position="361"/>
    </location>
</feature>
<evidence type="ECO:0000313" key="4">
    <source>
        <dbReference type="EMBL" id="MDM7854407.1"/>
    </source>
</evidence>
<dbReference type="RefSeq" id="WP_289454155.1">
    <property type="nucleotide sequence ID" value="NZ_JAUCGQ010000001.1"/>
</dbReference>
<keyword evidence="5" id="KW-1185">Reference proteome</keyword>
<reference evidence="4 5" key="1">
    <citation type="submission" date="2023-06" db="EMBL/GenBank/DDBJ databases">
        <title>Cellulomonas sp. MW4 Whole genome sequence.</title>
        <authorList>
            <person name="Park S."/>
        </authorList>
    </citation>
    <scope>NUCLEOTIDE SEQUENCE [LARGE SCALE GENOMIC DNA]</scope>
    <source>
        <strain evidence="4 5">MW4</strain>
    </source>
</reference>
<gene>
    <name evidence="4" type="ORF">QRT04_05640</name>
</gene>
<proteinExistence type="predicted"/>
<dbReference type="InterPro" id="IPR035328">
    <property type="entry name" value="DUF3048_C"/>
</dbReference>
<sequence>MTPHATRRRRSLLVTLAGGTVLALAACSGGGGPTTPPGPPVTQAAQVQPAKVSPPTPVVQPRWPLTGVVATDPADRPALAVKIENSLDARPQTGLDQADLVWEEVVEGGITRYAAVFQSKVPAEVGPVRSVRPMDPLIAGPLQGLIAFSGGQPRFVAMVRSSPLQTFINDAGSPGFYRKSGVGPAPHNLYGKPSVWFAHADGKHSDPPPQQFAFARTADQATAVTDGTAARKIAVVMSGYSHPTWTWDARSSTWLRSEFTTPAVVRSGKRLAATNVVTLNVRLVDSGAVDPAGNPVPATVLSGSGRGTLSTGGRTIGVKWSKASDDEPVVLTTDDGQPATLAPGNTWVELVPSASGSVKAR</sequence>
<evidence type="ECO:0000259" key="2">
    <source>
        <dbReference type="Pfam" id="PF11258"/>
    </source>
</evidence>
<dbReference type="Proteomes" id="UP001529338">
    <property type="component" value="Unassembled WGS sequence"/>
</dbReference>
<feature type="signal peptide" evidence="1">
    <location>
        <begin position="1"/>
        <end position="25"/>
    </location>
</feature>
<evidence type="ECO:0000313" key="5">
    <source>
        <dbReference type="Proteomes" id="UP001529338"/>
    </source>
</evidence>
<dbReference type="PROSITE" id="PS51257">
    <property type="entry name" value="PROKAR_LIPOPROTEIN"/>
    <property type="match status" value="1"/>
</dbReference>
<dbReference type="InterPro" id="IPR023158">
    <property type="entry name" value="YerB-like_sf"/>
</dbReference>
<dbReference type="Pfam" id="PF17479">
    <property type="entry name" value="DUF3048_C"/>
    <property type="match status" value="1"/>
</dbReference>
<dbReference type="InterPro" id="IPR021416">
    <property type="entry name" value="DUF3048_N"/>
</dbReference>
<feature type="domain" description="DUF3048" evidence="2">
    <location>
        <begin position="65"/>
        <end position="194"/>
    </location>
</feature>
<dbReference type="EMBL" id="JAUCGQ010000001">
    <property type="protein sequence ID" value="MDM7854407.1"/>
    <property type="molecule type" value="Genomic_DNA"/>
</dbReference>
<protein>
    <submittedName>
        <fullName evidence="4">DUF3048 domain-containing protein</fullName>
    </submittedName>
</protein>
<accession>A0ABT7SDZ9</accession>
<comment type="caution">
    <text evidence="4">The sequence shown here is derived from an EMBL/GenBank/DDBJ whole genome shotgun (WGS) entry which is preliminary data.</text>
</comment>
<evidence type="ECO:0000259" key="3">
    <source>
        <dbReference type="Pfam" id="PF17479"/>
    </source>
</evidence>
<dbReference type="SUPFAM" id="SSF159774">
    <property type="entry name" value="YerB-like"/>
    <property type="match status" value="1"/>
</dbReference>
<dbReference type="Gene3D" id="3.50.90.10">
    <property type="entry name" value="YerB-like"/>
    <property type="match status" value="1"/>
</dbReference>
<evidence type="ECO:0000256" key="1">
    <source>
        <dbReference type="SAM" id="SignalP"/>
    </source>
</evidence>
<name>A0ABT7SDZ9_9CELL</name>
<organism evidence="4 5">
    <name type="scientific">Cellulomonas alba</name>
    <dbReference type="NCBI Taxonomy" id="3053467"/>
    <lineage>
        <taxon>Bacteria</taxon>
        <taxon>Bacillati</taxon>
        <taxon>Actinomycetota</taxon>
        <taxon>Actinomycetes</taxon>
        <taxon>Micrococcales</taxon>
        <taxon>Cellulomonadaceae</taxon>
        <taxon>Cellulomonas</taxon>
    </lineage>
</organism>
<keyword evidence="1" id="KW-0732">Signal</keyword>
<dbReference type="Pfam" id="PF11258">
    <property type="entry name" value="DUF3048"/>
    <property type="match status" value="1"/>
</dbReference>